<keyword evidence="8" id="KW-0234">DNA repair</keyword>
<dbReference type="InterPro" id="IPR009061">
    <property type="entry name" value="DNA-bd_dom_put_sf"/>
</dbReference>
<comment type="caution">
    <text evidence="12">The sequence shown here is derived from an EMBL/GenBank/DDBJ whole genome shotgun (WGS) entry which is preliminary data.</text>
</comment>
<keyword evidence="13" id="KW-1185">Reference proteome</keyword>
<keyword evidence="7" id="KW-0238">DNA-binding</keyword>
<dbReference type="eggNOG" id="KOG4017">
    <property type="taxonomic scope" value="Eukaryota"/>
</dbReference>
<comment type="similarity">
    <text evidence="2">Belongs to the XPA family.</text>
</comment>
<sequence>MYPSELCNGFELITGISEHECSGIPLSQLSKGFSTNHITNRITKPDSSTPGSSERLTSAIKLSEEQKKKIEANRKKALEKIKEKQQNFRDASSGTNPSLGKELPGSSSSTGAVATKSFDKIRPSIQKSSYIEYDLSTMKDSKGGFIADDPNTSNKEEKTFDEWKEEQRIVRDLPPPVDMENAPKCFECGSFELNMKLFEHFKCRVCKRCEKNIPDKYSLLTKTESREDYFLTDPELRDESILPHMEKPNPHGTFNRMQLYLRYQVEEFAFKKWGGPEGLDAEWQRREEFKVKRRDQKYEKKMKEMRKKTRAEEYNRRLRDGKFNDHRHEWSTTLQGGTNEDGLEVVKRRCIDCGFELEEVSL</sequence>
<evidence type="ECO:0000256" key="9">
    <source>
        <dbReference type="ARBA" id="ARBA00023242"/>
    </source>
</evidence>
<dbReference type="InParanoid" id="K0KI80"/>
<evidence type="ECO:0000256" key="8">
    <source>
        <dbReference type="ARBA" id="ARBA00023204"/>
    </source>
</evidence>
<dbReference type="FunCoup" id="K0KI80">
    <property type="interactions" value="99"/>
</dbReference>
<name>K0KI80_WICCF</name>
<evidence type="ECO:0000256" key="7">
    <source>
        <dbReference type="ARBA" id="ARBA00023125"/>
    </source>
</evidence>
<dbReference type="GO" id="GO:1901255">
    <property type="term" value="P:nucleotide-excision repair involved in interstrand cross-link repair"/>
    <property type="evidence" value="ECO:0007669"/>
    <property type="project" value="TreeGrafter"/>
</dbReference>
<dbReference type="SUPFAM" id="SSF46955">
    <property type="entry name" value="Putative DNA-binding domain"/>
    <property type="match status" value="1"/>
</dbReference>
<feature type="compositionally biased region" description="Polar residues" evidence="10">
    <location>
        <begin position="41"/>
        <end position="56"/>
    </location>
</feature>
<evidence type="ECO:0000313" key="13">
    <source>
        <dbReference type="Proteomes" id="UP000009328"/>
    </source>
</evidence>
<feature type="compositionally biased region" description="Basic and acidic residues" evidence="10">
    <location>
        <begin position="62"/>
        <end position="87"/>
    </location>
</feature>
<dbReference type="EMBL" id="CAIF01000011">
    <property type="protein sequence ID" value="CCH41109.1"/>
    <property type="molecule type" value="Genomic_DNA"/>
</dbReference>
<evidence type="ECO:0000256" key="10">
    <source>
        <dbReference type="SAM" id="MobiDB-lite"/>
    </source>
</evidence>
<dbReference type="InterPro" id="IPR022656">
    <property type="entry name" value="XPA_C"/>
</dbReference>
<feature type="domain" description="XPA C-terminal" evidence="11">
    <location>
        <begin position="216"/>
        <end position="265"/>
    </location>
</feature>
<feature type="compositionally biased region" description="Polar residues" evidence="10">
    <location>
        <begin position="88"/>
        <end position="98"/>
    </location>
</feature>
<proteinExistence type="inferred from homology"/>
<dbReference type="GO" id="GO:0008270">
    <property type="term" value="F:zinc ion binding"/>
    <property type="evidence" value="ECO:0007669"/>
    <property type="project" value="UniProtKB-KW"/>
</dbReference>
<dbReference type="PANTHER" id="PTHR10142">
    <property type="entry name" value="DNA REPAIR PROTEIN COMPLEMENTING XP-A CELLS"/>
    <property type="match status" value="1"/>
</dbReference>
<dbReference type="InterPro" id="IPR037129">
    <property type="entry name" value="XPA_sf"/>
</dbReference>
<dbReference type="Gene3D" id="3.90.530.10">
    <property type="entry name" value="XPA C-terminal domain"/>
    <property type="match status" value="1"/>
</dbReference>
<dbReference type="InterPro" id="IPR000465">
    <property type="entry name" value="XPA/RAD14"/>
</dbReference>
<evidence type="ECO:0000256" key="2">
    <source>
        <dbReference type="ARBA" id="ARBA00005548"/>
    </source>
</evidence>
<dbReference type="Pfam" id="PF01286">
    <property type="entry name" value="XPA_N"/>
    <property type="match status" value="1"/>
</dbReference>
<evidence type="ECO:0000256" key="4">
    <source>
        <dbReference type="ARBA" id="ARBA00022763"/>
    </source>
</evidence>
<dbReference type="GO" id="GO:0006284">
    <property type="term" value="P:base-excision repair"/>
    <property type="evidence" value="ECO:0007669"/>
    <property type="project" value="TreeGrafter"/>
</dbReference>
<evidence type="ECO:0000256" key="5">
    <source>
        <dbReference type="ARBA" id="ARBA00022771"/>
    </source>
</evidence>
<dbReference type="AlphaFoldDB" id="K0KI80"/>
<comment type="subcellular location">
    <subcellularLocation>
        <location evidence="1">Nucleus</location>
    </subcellularLocation>
</comment>
<evidence type="ECO:0000256" key="3">
    <source>
        <dbReference type="ARBA" id="ARBA00022723"/>
    </source>
</evidence>
<dbReference type="HOGENOM" id="CLU_053731_0_1_1"/>
<dbReference type="InterPro" id="IPR022652">
    <property type="entry name" value="Znf_XPA_CS"/>
</dbReference>
<dbReference type="Pfam" id="PF05181">
    <property type="entry name" value="XPA_C"/>
    <property type="match status" value="1"/>
</dbReference>
<keyword evidence="4" id="KW-0227">DNA damage</keyword>
<dbReference type="GO" id="GO:0000110">
    <property type="term" value="C:nucleotide-excision repair factor 1 complex"/>
    <property type="evidence" value="ECO:0007669"/>
    <property type="project" value="TreeGrafter"/>
</dbReference>
<evidence type="ECO:0000256" key="6">
    <source>
        <dbReference type="ARBA" id="ARBA00022833"/>
    </source>
</evidence>
<evidence type="ECO:0000313" key="12">
    <source>
        <dbReference type="EMBL" id="CCH41109.1"/>
    </source>
</evidence>
<evidence type="ECO:0000259" key="11">
    <source>
        <dbReference type="Pfam" id="PF05181"/>
    </source>
</evidence>
<dbReference type="NCBIfam" id="TIGR00598">
    <property type="entry name" value="rad14"/>
    <property type="match status" value="1"/>
</dbReference>
<dbReference type="GO" id="GO:0000715">
    <property type="term" value="P:nucleotide-excision repair, DNA damage recognition"/>
    <property type="evidence" value="ECO:0007669"/>
    <property type="project" value="TreeGrafter"/>
</dbReference>
<keyword evidence="5" id="KW-0863">Zinc-finger</keyword>
<feature type="region of interest" description="Disordered" evidence="10">
    <location>
        <begin position="41"/>
        <end position="115"/>
    </location>
</feature>
<dbReference type="PANTHER" id="PTHR10142:SF0">
    <property type="entry name" value="DNA REPAIR PROTEIN COMPLEMENTING XP-A CELLS"/>
    <property type="match status" value="1"/>
</dbReference>
<organism evidence="12 13">
    <name type="scientific">Wickerhamomyces ciferrii (strain ATCC 14091 / BCRC 22168 / CBS 111 / JCM 3599 / NBRC 0793 / NRRL Y-1031 F-60-10)</name>
    <name type="common">Yeast</name>
    <name type="synonym">Pichia ciferrii</name>
    <dbReference type="NCBI Taxonomy" id="1206466"/>
    <lineage>
        <taxon>Eukaryota</taxon>
        <taxon>Fungi</taxon>
        <taxon>Dikarya</taxon>
        <taxon>Ascomycota</taxon>
        <taxon>Saccharomycotina</taxon>
        <taxon>Saccharomycetes</taxon>
        <taxon>Phaffomycetales</taxon>
        <taxon>Wickerhamomycetaceae</taxon>
        <taxon>Wickerhamomyces</taxon>
    </lineage>
</organism>
<evidence type="ECO:0000256" key="1">
    <source>
        <dbReference type="ARBA" id="ARBA00004123"/>
    </source>
</evidence>
<keyword evidence="6" id="KW-0862">Zinc</keyword>
<keyword evidence="3" id="KW-0479">Metal-binding</keyword>
<dbReference type="GO" id="GO:0003684">
    <property type="term" value="F:damaged DNA binding"/>
    <property type="evidence" value="ECO:0007669"/>
    <property type="project" value="InterPro"/>
</dbReference>
<feature type="compositionally biased region" description="Basic and acidic residues" evidence="10">
    <location>
        <begin position="154"/>
        <end position="165"/>
    </location>
</feature>
<dbReference type="Proteomes" id="UP000009328">
    <property type="component" value="Unassembled WGS sequence"/>
</dbReference>
<gene>
    <name evidence="12" type="ORF">BN7_646</name>
</gene>
<feature type="region of interest" description="Disordered" evidence="10">
    <location>
        <begin position="144"/>
        <end position="165"/>
    </location>
</feature>
<dbReference type="CDD" id="cd21077">
    <property type="entry name" value="DBD_Rad14"/>
    <property type="match status" value="1"/>
</dbReference>
<protein>
    <submittedName>
        <fullName evidence="12">DNA repair protein</fullName>
    </submittedName>
</protein>
<keyword evidence="9" id="KW-0539">Nucleus</keyword>
<accession>K0KI80</accession>
<dbReference type="GO" id="GO:0070914">
    <property type="term" value="P:UV-damage excision repair"/>
    <property type="evidence" value="ECO:0007669"/>
    <property type="project" value="TreeGrafter"/>
</dbReference>
<reference evidence="12 13" key="1">
    <citation type="journal article" date="2012" name="Eukaryot. Cell">
        <title>Draft genome sequence of Wickerhamomyces ciferrii NRRL Y-1031 F-60-10.</title>
        <authorList>
            <person name="Schneider J."/>
            <person name="Andrea H."/>
            <person name="Blom J."/>
            <person name="Jaenicke S."/>
            <person name="Ruckert C."/>
            <person name="Schorsch C."/>
            <person name="Szczepanowski R."/>
            <person name="Farwick M."/>
            <person name="Goesmann A."/>
            <person name="Puhler A."/>
            <person name="Schaffer S."/>
            <person name="Tauch A."/>
            <person name="Kohler T."/>
            <person name="Brinkrolf K."/>
        </authorList>
    </citation>
    <scope>NUCLEOTIDE SEQUENCE [LARGE SCALE GENOMIC DNA]</scope>
    <source>
        <strain evidence="13">ATCC 14091 / BCRC 22168 / CBS 111 / JCM 3599 / NBRC 0793 / NRRL Y-1031 F-60-10</strain>
    </source>
</reference>
<dbReference type="STRING" id="1206466.K0KI80"/>